<keyword evidence="1" id="KW-0677">Repeat</keyword>
<feature type="compositionally biased region" description="Basic and acidic residues" evidence="2">
    <location>
        <begin position="555"/>
        <end position="576"/>
    </location>
</feature>
<feature type="region of interest" description="Disordered" evidence="2">
    <location>
        <begin position="772"/>
        <end position="809"/>
    </location>
</feature>
<dbReference type="Pfam" id="PF13516">
    <property type="entry name" value="LRR_6"/>
    <property type="match status" value="2"/>
</dbReference>
<feature type="compositionally biased region" description="Gly residues" evidence="2">
    <location>
        <begin position="789"/>
        <end position="809"/>
    </location>
</feature>
<comment type="caution">
    <text evidence="3">The sequence shown here is derived from an EMBL/GenBank/DDBJ whole genome shotgun (WGS) entry which is preliminary data.</text>
</comment>
<name>A0AAD7MCK9_MYCRO</name>
<dbReference type="PANTHER" id="PTHR24111:SF0">
    <property type="entry name" value="LEUCINE-RICH REPEAT-CONTAINING PROTEIN"/>
    <property type="match status" value="1"/>
</dbReference>
<feature type="compositionally biased region" description="Low complexity" evidence="2">
    <location>
        <begin position="499"/>
        <end position="509"/>
    </location>
</feature>
<feature type="compositionally biased region" description="Basic and acidic residues" evidence="2">
    <location>
        <begin position="1071"/>
        <end position="1086"/>
    </location>
</feature>
<dbReference type="Pfam" id="PF00560">
    <property type="entry name" value="LRR_1"/>
    <property type="match status" value="1"/>
</dbReference>
<dbReference type="EMBL" id="JARKIE010000001">
    <property type="protein sequence ID" value="KAJ7710586.1"/>
    <property type="molecule type" value="Genomic_DNA"/>
</dbReference>
<dbReference type="InterPro" id="IPR032675">
    <property type="entry name" value="LRR_dom_sf"/>
</dbReference>
<gene>
    <name evidence="3" type="ORF">B0H17DRAFT_1324260</name>
</gene>
<feature type="region of interest" description="Disordered" evidence="2">
    <location>
        <begin position="1"/>
        <end position="35"/>
    </location>
</feature>
<feature type="compositionally biased region" description="Basic and acidic residues" evidence="2">
    <location>
        <begin position="371"/>
        <end position="389"/>
    </location>
</feature>
<dbReference type="Gene3D" id="3.80.10.10">
    <property type="entry name" value="Ribonuclease Inhibitor"/>
    <property type="match status" value="4"/>
</dbReference>
<feature type="region of interest" description="Disordered" evidence="2">
    <location>
        <begin position="53"/>
        <end position="87"/>
    </location>
</feature>
<sequence>MSLHSPALGPSSPSPSSSAVTIPIPGRSILKKPPPVQASLFSRLSLSRFLPGDAAARDASRDSGAHTTGGGAGKGGEGGEKEKEEREKARVLKRAHFILPEIAVVYPISSLAPPSTPALRDEKRAIEERERERRRRVVRANSVNGGSGSTDTASVLTSSTGTGGGADEGEWWAMDKVESFYRECCEGCQEPPDAGIMAAFKNTPPMHPRSVDFSGVQLTFASASVLADVLSIEWGLRKAVFRECDLDELTLKPLLHALLIPRTLAFLSLASNRRLRGAAWRLVGAYLGKAHALQFLDLSQNALDKKAVECIVGALGEYVHGPAQGVGPSSSAASFISVSDTASIDSRDDRRDGPYGPPAHGDARYGLGYGLDERDRDGRDKDGRDRAGDPHVPGARRGLVSLKLDDCALRAAALETLSRAVRTSSLRNISLRHNRISPTGAVALALMIRDYPDVLNAPGAGARPASPTVGTFEGGLFASPHASPVVPPQQGSGRRRGRGQAPAAAAAPGGDDHGGADDQSAPVPAAAAGRAVVASSVLGGVTARHVPGAGTGDDAAQREREREREREAQKERERDGPSAALLDKVRALDALPRVGALRTLDLRGNDLRTGITYIAQVLKRNRTLKVLNLAENKLDVACLVSLAEALKYNSSLETLDLSRNPCSGPGLEGIQSLRTAFTLNTALKRLFLSATGLAPPGAIALAEFLPESASLLHLDLTENALGVAGVLALSKGLSANFVMRCLDLNIPPGDEECARMCREILGACVRNTEEAERRAGGSGGSGAQTPVEGGAGAGNSGGGGGSINGGSGGSGRGLAKGVWGMIEESELAKSIRLDEEKKIENDVVLRARACVAQLEALLAPPPPAGAPPMPAPTPTPTPADVLKQARALTRELGKVIQETEEPARMEELLDVNDTLTALVARAPPPGRPTLTLQGLGLKWAPGAPVASPVVGNGDAGVASGGANGHAAAGAEDEEAPTTPRIDKGKARAVPAPEEPEKVLSPLMLADDEDDEDGEGRLRFSPVEEDGDDSETVLGTSPTNRSRSWVEEEGEVFRKGTALLGPEEMEGEYAGEDLRKELLEAMVERPPPRPLTDQFGLEIQQPEAPQPNQEAEPPASPQPASPPPRPYISRSRSSSNSIMSMISPTIASFGSGGAQQLPEGQASSPRIPPGPASPSPLGNGVRPYLARRSSSSTLDNR</sequence>
<evidence type="ECO:0000256" key="1">
    <source>
        <dbReference type="ARBA" id="ARBA00022737"/>
    </source>
</evidence>
<dbReference type="InterPro" id="IPR001611">
    <property type="entry name" value="Leu-rich_rpt"/>
</dbReference>
<feature type="compositionally biased region" description="Polar residues" evidence="2">
    <location>
        <begin position="1032"/>
        <end position="1042"/>
    </location>
</feature>
<dbReference type="AlphaFoldDB" id="A0AAD7MCK9"/>
<feature type="region of interest" description="Disordered" evidence="2">
    <location>
        <begin position="128"/>
        <end position="169"/>
    </location>
</feature>
<evidence type="ECO:0008006" key="5">
    <source>
        <dbReference type="Google" id="ProtNLM"/>
    </source>
</evidence>
<feature type="region of interest" description="Disordered" evidence="2">
    <location>
        <begin position="461"/>
        <end position="523"/>
    </location>
</feature>
<reference evidence="3" key="1">
    <citation type="submission" date="2023-03" db="EMBL/GenBank/DDBJ databases">
        <title>Massive genome expansion in bonnet fungi (Mycena s.s.) driven by repeated elements and novel gene families across ecological guilds.</title>
        <authorList>
            <consortium name="Lawrence Berkeley National Laboratory"/>
            <person name="Harder C.B."/>
            <person name="Miyauchi S."/>
            <person name="Viragh M."/>
            <person name="Kuo A."/>
            <person name="Thoen E."/>
            <person name="Andreopoulos B."/>
            <person name="Lu D."/>
            <person name="Skrede I."/>
            <person name="Drula E."/>
            <person name="Henrissat B."/>
            <person name="Morin E."/>
            <person name="Kohler A."/>
            <person name="Barry K."/>
            <person name="LaButti K."/>
            <person name="Morin E."/>
            <person name="Salamov A."/>
            <person name="Lipzen A."/>
            <person name="Mereny Z."/>
            <person name="Hegedus B."/>
            <person name="Baldrian P."/>
            <person name="Stursova M."/>
            <person name="Weitz H."/>
            <person name="Taylor A."/>
            <person name="Grigoriev I.V."/>
            <person name="Nagy L.G."/>
            <person name="Martin F."/>
            <person name="Kauserud H."/>
        </authorList>
    </citation>
    <scope>NUCLEOTIDE SEQUENCE</scope>
    <source>
        <strain evidence="3">CBHHK067</strain>
    </source>
</reference>
<dbReference type="InterPro" id="IPR052201">
    <property type="entry name" value="LRR-containing_regulator"/>
</dbReference>
<feature type="compositionally biased region" description="Gly residues" evidence="2">
    <location>
        <begin position="67"/>
        <end position="76"/>
    </location>
</feature>
<feature type="region of interest" description="Disordered" evidence="2">
    <location>
        <begin position="543"/>
        <end position="578"/>
    </location>
</feature>
<feature type="region of interest" description="Disordered" evidence="2">
    <location>
        <begin position="343"/>
        <end position="396"/>
    </location>
</feature>
<feature type="compositionally biased region" description="Basic and acidic residues" evidence="2">
    <location>
        <begin position="77"/>
        <end position="87"/>
    </location>
</feature>
<proteinExistence type="predicted"/>
<feature type="compositionally biased region" description="Pro residues" evidence="2">
    <location>
        <begin position="1113"/>
        <end position="1125"/>
    </location>
</feature>
<feature type="compositionally biased region" description="Basic and acidic residues" evidence="2">
    <location>
        <begin position="55"/>
        <end position="64"/>
    </location>
</feature>
<feature type="compositionally biased region" description="Low complexity" evidence="2">
    <location>
        <begin position="1097"/>
        <end position="1112"/>
    </location>
</feature>
<keyword evidence="4" id="KW-1185">Reference proteome</keyword>
<dbReference type="Proteomes" id="UP001221757">
    <property type="component" value="Unassembled WGS sequence"/>
</dbReference>
<evidence type="ECO:0000313" key="3">
    <source>
        <dbReference type="EMBL" id="KAJ7710586.1"/>
    </source>
</evidence>
<organism evidence="3 4">
    <name type="scientific">Mycena rosella</name>
    <name type="common">Pink bonnet</name>
    <name type="synonym">Agaricus rosellus</name>
    <dbReference type="NCBI Taxonomy" id="1033263"/>
    <lineage>
        <taxon>Eukaryota</taxon>
        <taxon>Fungi</taxon>
        <taxon>Dikarya</taxon>
        <taxon>Basidiomycota</taxon>
        <taxon>Agaricomycotina</taxon>
        <taxon>Agaricomycetes</taxon>
        <taxon>Agaricomycetidae</taxon>
        <taxon>Agaricales</taxon>
        <taxon>Marasmiineae</taxon>
        <taxon>Mycenaceae</taxon>
        <taxon>Mycena</taxon>
    </lineage>
</organism>
<evidence type="ECO:0000256" key="2">
    <source>
        <dbReference type="SAM" id="MobiDB-lite"/>
    </source>
</evidence>
<dbReference type="PANTHER" id="PTHR24111">
    <property type="entry name" value="LEUCINE-RICH REPEAT-CONTAINING PROTEIN 34"/>
    <property type="match status" value="1"/>
</dbReference>
<dbReference type="SUPFAM" id="SSF52047">
    <property type="entry name" value="RNI-like"/>
    <property type="match status" value="1"/>
</dbReference>
<feature type="compositionally biased region" description="Low complexity" evidence="2">
    <location>
        <begin position="1"/>
        <end position="19"/>
    </location>
</feature>
<accession>A0AAD7MCK9</accession>
<feature type="compositionally biased region" description="Low complexity" evidence="2">
    <location>
        <begin position="1126"/>
        <end position="1143"/>
    </location>
</feature>
<feature type="compositionally biased region" description="Polar residues" evidence="2">
    <location>
        <begin position="141"/>
        <end position="156"/>
    </location>
</feature>
<feature type="compositionally biased region" description="Polar residues" evidence="2">
    <location>
        <begin position="1187"/>
        <end position="1196"/>
    </location>
</feature>
<evidence type="ECO:0000313" key="4">
    <source>
        <dbReference type="Proteomes" id="UP001221757"/>
    </source>
</evidence>
<feature type="region of interest" description="Disordered" evidence="2">
    <location>
        <begin position="956"/>
        <end position="1196"/>
    </location>
</feature>
<dbReference type="SMART" id="SM00368">
    <property type="entry name" value="LRR_RI"/>
    <property type="match status" value="7"/>
</dbReference>
<protein>
    <recommendedName>
        <fullName evidence="5">RNI-like protein</fullName>
    </recommendedName>
</protein>